<evidence type="ECO:0000313" key="4">
    <source>
        <dbReference type="EMBL" id="ELP34552.1"/>
    </source>
</evidence>
<keyword evidence="2 3" id="KW-0040">ANK repeat</keyword>
<dbReference type="Pfam" id="PF12796">
    <property type="entry name" value="Ank_2"/>
    <property type="match status" value="1"/>
</dbReference>
<comment type="caution">
    <text evidence="4">The sequence shown here is derived from an EMBL/GenBank/DDBJ whole genome shotgun (WGS) entry which is preliminary data.</text>
</comment>
<dbReference type="RefSeq" id="WP_007336751.1">
    <property type="nucleotide sequence ID" value="NZ_AMWG01000030.1"/>
</dbReference>
<evidence type="ECO:0000313" key="5">
    <source>
        <dbReference type="Proteomes" id="UP000010959"/>
    </source>
</evidence>
<reference evidence="4 5" key="1">
    <citation type="journal article" date="2013" name="Mar. Genomics">
        <title>Expression of sulfatases in Rhodopirellula baltica and the diversity of sulfatases in the genus Rhodopirellula.</title>
        <authorList>
            <person name="Wegner C.E."/>
            <person name="Richter-Heitmann T."/>
            <person name="Klindworth A."/>
            <person name="Klockow C."/>
            <person name="Richter M."/>
            <person name="Achstetter T."/>
            <person name="Glockner F.O."/>
            <person name="Harder J."/>
        </authorList>
    </citation>
    <scope>NUCLEOTIDE SEQUENCE [LARGE SCALE GENOMIC DNA]</scope>
    <source>
        <strain evidence="4 5">SWK14</strain>
    </source>
</reference>
<evidence type="ECO:0000256" key="1">
    <source>
        <dbReference type="ARBA" id="ARBA00022737"/>
    </source>
</evidence>
<dbReference type="SMART" id="SM00248">
    <property type="entry name" value="ANK"/>
    <property type="match status" value="5"/>
</dbReference>
<dbReference type="Proteomes" id="UP000010959">
    <property type="component" value="Unassembled WGS sequence"/>
</dbReference>
<accession>L7CLR7</accession>
<organism evidence="4 5">
    <name type="scientific">Rhodopirellula baltica SWK14</name>
    <dbReference type="NCBI Taxonomy" id="993516"/>
    <lineage>
        <taxon>Bacteria</taxon>
        <taxon>Pseudomonadati</taxon>
        <taxon>Planctomycetota</taxon>
        <taxon>Planctomycetia</taxon>
        <taxon>Pirellulales</taxon>
        <taxon>Pirellulaceae</taxon>
        <taxon>Rhodopirellula</taxon>
    </lineage>
</organism>
<dbReference type="Gene3D" id="1.25.40.20">
    <property type="entry name" value="Ankyrin repeat-containing domain"/>
    <property type="match status" value="2"/>
</dbReference>
<feature type="repeat" description="ANK" evidence="3">
    <location>
        <begin position="136"/>
        <end position="168"/>
    </location>
</feature>
<evidence type="ECO:0000256" key="2">
    <source>
        <dbReference type="ARBA" id="ARBA00023043"/>
    </source>
</evidence>
<dbReference type="InterPro" id="IPR050776">
    <property type="entry name" value="Ank_Repeat/CDKN_Inhibitor"/>
</dbReference>
<dbReference type="InterPro" id="IPR002110">
    <property type="entry name" value="Ankyrin_rpt"/>
</dbReference>
<dbReference type="PROSITE" id="PS50297">
    <property type="entry name" value="ANK_REP_REGION"/>
    <property type="match status" value="2"/>
</dbReference>
<keyword evidence="1" id="KW-0677">Repeat</keyword>
<dbReference type="AlphaFoldDB" id="L7CLR7"/>
<protein>
    <submittedName>
        <fullName evidence="4">Ankyrin repeat protein</fullName>
    </submittedName>
</protein>
<name>L7CLR7_RHOBT</name>
<dbReference type="EMBL" id="AMWG01000030">
    <property type="protein sequence ID" value="ELP34552.1"/>
    <property type="molecule type" value="Genomic_DNA"/>
</dbReference>
<dbReference type="PANTHER" id="PTHR24201">
    <property type="entry name" value="ANK_REP_REGION DOMAIN-CONTAINING PROTEIN"/>
    <property type="match status" value="1"/>
</dbReference>
<sequence>MNRADFQLIDAIRSGCLADFNAAVDAGAYHSARDWNGNPALVVAYKTQRPDYARRLIALGADPHHIRDRRGDTLLIRSARTGDIGLLTVLLADAVDPSVAGQRDRTALHHAAKHGFDFVARSLIDHGANLDAGDNHRHAPLHLAARHGRTGVVRELLRAGATTNAQNHTSYTPAHEAAASGHADIAKQILGKERPHRRTHDFIRLVEQISHVAERHDHPEASKAIHAFAFEP</sequence>
<gene>
    <name evidence="4" type="ORF">RBSWK_01562</name>
</gene>
<evidence type="ECO:0000256" key="3">
    <source>
        <dbReference type="PROSITE-ProRule" id="PRU00023"/>
    </source>
</evidence>
<dbReference type="InterPro" id="IPR036770">
    <property type="entry name" value="Ankyrin_rpt-contain_sf"/>
</dbReference>
<dbReference type="SUPFAM" id="SSF48403">
    <property type="entry name" value="Ankyrin repeat"/>
    <property type="match status" value="1"/>
</dbReference>
<feature type="repeat" description="ANK" evidence="3">
    <location>
        <begin position="103"/>
        <end position="135"/>
    </location>
</feature>
<dbReference type="PATRIC" id="fig|993516.3.peg.1659"/>
<proteinExistence type="predicted"/>
<dbReference type="PROSITE" id="PS50088">
    <property type="entry name" value="ANK_REPEAT"/>
    <property type="match status" value="2"/>
</dbReference>